<sequence>MLRGLALLLLFQLAGESIVFLTGLKIPGPVIGLVLLAVALPLIARFRADHIVAEVERASDTLLGNLGLFFIPAGVGVVALSGVIGTHGTAIFAVLVISALVTLAVTVWVFIAVRRLIAARPSP</sequence>
<evidence type="ECO:0000313" key="8">
    <source>
        <dbReference type="Proteomes" id="UP000309667"/>
    </source>
</evidence>
<dbReference type="Pfam" id="PF03788">
    <property type="entry name" value="LrgA"/>
    <property type="match status" value="1"/>
</dbReference>
<dbReference type="RefSeq" id="WP_136559592.1">
    <property type="nucleotide sequence ID" value="NZ_STGT01000004.1"/>
</dbReference>
<feature type="transmembrane region" description="Helical" evidence="6">
    <location>
        <begin position="90"/>
        <end position="113"/>
    </location>
</feature>
<proteinExistence type="predicted"/>
<keyword evidence="2" id="KW-1003">Cell membrane</keyword>
<evidence type="ECO:0000313" key="7">
    <source>
        <dbReference type="EMBL" id="THV12803.1"/>
    </source>
</evidence>
<feature type="transmembrane region" description="Helical" evidence="6">
    <location>
        <begin position="26"/>
        <end position="44"/>
    </location>
</feature>
<dbReference type="Proteomes" id="UP000309667">
    <property type="component" value="Unassembled WGS sequence"/>
</dbReference>
<dbReference type="PANTHER" id="PTHR33931">
    <property type="entry name" value="HOLIN-LIKE PROTEIN CIDA-RELATED"/>
    <property type="match status" value="1"/>
</dbReference>
<evidence type="ECO:0000256" key="5">
    <source>
        <dbReference type="ARBA" id="ARBA00023136"/>
    </source>
</evidence>
<keyword evidence="4 6" id="KW-1133">Transmembrane helix</keyword>
<evidence type="ECO:0000256" key="2">
    <source>
        <dbReference type="ARBA" id="ARBA00022475"/>
    </source>
</evidence>
<accession>A0ABY2QV94</accession>
<keyword evidence="3 6" id="KW-0812">Transmembrane</keyword>
<evidence type="ECO:0000256" key="6">
    <source>
        <dbReference type="SAM" id="Phobius"/>
    </source>
</evidence>
<reference evidence="7 8" key="1">
    <citation type="submission" date="2019-04" db="EMBL/GenBank/DDBJ databases">
        <title>Genome sequence of strain 7209-2.</title>
        <authorList>
            <person name="Gao J."/>
            <person name="Sun J."/>
        </authorList>
    </citation>
    <scope>NUCLEOTIDE SEQUENCE [LARGE SCALE GENOMIC DNA]</scope>
    <source>
        <strain evidence="7 8">7209-2</strain>
    </source>
</reference>
<dbReference type="EMBL" id="STGT01000004">
    <property type="protein sequence ID" value="THV12803.1"/>
    <property type="molecule type" value="Genomic_DNA"/>
</dbReference>
<evidence type="ECO:0000256" key="1">
    <source>
        <dbReference type="ARBA" id="ARBA00004651"/>
    </source>
</evidence>
<comment type="subcellular location">
    <subcellularLocation>
        <location evidence="1">Cell membrane</location>
        <topology evidence="1">Multi-pass membrane protein</topology>
    </subcellularLocation>
</comment>
<keyword evidence="8" id="KW-1185">Reference proteome</keyword>
<protein>
    <submittedName>
        <fullName evidence="7">CidA/LrgA family protein</fullName>
    </submittedName>
</protein>
<organism evidence="7 8">
    <name type="scientific">Rhizobium rhizophilum</name>
    <dbReference type="NCBI Taxonomy" id="1850373"/>
    <lineage>
        <taxon>Bacteria</taxon>
        <taxon>Pseudomonadati</taxon>
        <taxon>Pseudomonadota</taxon>
        <taxon>Alphaproteobacteria</taxon>
        <taxon>Hyphomicrobiales</taxon>
        <taxon>Rhizobiaceae</taxon>
        <taxon>Rhizobium/Agrobacterium group</taxon>
        <taxon>Rhizobium</taxon>
    </lineage>
</organism>
<gene>
    <name evidence="7" type="ORF">E9677_19000</name>
</gene>
<feature type="transmembrane region" description="Helical" evidence="6">
    <location>
        <begin position="65"/>
        <end position="84"/>
    </location>
</feature>
<dbReference type="PANTHER" id="PTHR33931:SF2">
    <property type="entry name" value="HOLIN-LIKE PROTEIN CIDA"/>
    <property type="match status" value="1"/>
</dbReference>
<comment type="caution">
    <text evidence="7">The sequence shown here is derived from an EMBL/GenBank/DDBJ whole genome shotgun (WGS) entry which is preliminary data.</text>
</comment>
<name>A0ABY2QV94_9HYPH</name>
<evidence type="ECO:0000256" key="3">
    <source>
        <dbReference type="ARBA" id="ARBA00022692"/>
    </source>
</evidence>
<evidence type="ECO:0000256" key="4">
    <source>
        <dbReference type="ARBA" id="ARBA00022989"/>
    </source>
</evidence>
<dbReference type="InterPro" id="IPR005538">
    <property type="entry name" value="LrgA/CidA"/>
</dbReference>
<keyword evidence="5 6" id="KW-0472">Membrane</keyword>